<dbReference type="SUPFAM" id="SSF69047">
    <property type="entry name" value="Hypothetical protein YjbJ"/>
    <property type="match status" value="1"/>
</dbReference>
<proteinExistence type="predicted"/>
<evidence type="ECO:0000313" key="1">
    <source>
        <dbReference type="EMBL" id="AZG78453.1"/>
    </source>
</evidence>
<dbReference type="AlphaFoldDB" id="A0A3G8M8X0"/>
<sequence>MWEALDNIVQSGATDQMRGYANEAMGKTKLTLGLATQSTHLTLTGLAQIVVGEFQKSIGEAKLAEDGKDIFPGL</sequence>
<gene>
    <name evidence="1" type="ORF">EHO51_01515</name>
</gene>
<evidence type="ECO:0000313" key="2">
    <source>
        <dbReference type="Proteomes" id="UP000273982"/>
    </source>
</evidence>
<name>A0A3G8M8X0_9HYPH</name>
<dbReference type="InterPro" id="IPR036629">
    <property type="entry name" value="YjbJ_sf"/>
</dbReference>
<accession>A0A3G8M8X0</accession>
<organism evidence="1 2">
    <name type="scientific">Methylocystis rosea</name>
    <dbReference type="NCBI Taxonomy" id="173366"/>
    <lineage>
        <taxon>Bacteria</taxon>
        <taxon>Pseudomonadati</taxon>
        <taxon>Pseudomonadota</taxon>
        <taxon>Alphaproteobacteria</taxon>
        <taxon>Hyphomicrobiales</taxon>
        <taxon>Methylocystaceae</taxon>
        <taxon>Methylocystis</taxon>
    </lineage>
</organism>
<reference evidence="1 2" key="1">
    <citation type="submission" date="2018-11" db="EMBL/GenBank/DDBJ databases">
        <title>Genome squencing of methanotrophic bacteria isolated from alkaline groundwater in Korea.</title>
        <authorList>
            <person name="Nguyen L.N."/>
        </authorList>
    </citation>
    <scope>NUCLEOTIDE SEQUENCE [LARGE SCALE GENOMIC DNA]</scope>
    <source>
        <strain evidence="1 2">GW6</strain>
    </source>
</reference>
<dbReference type="EMBL" id="CP034086">
    <property type="protein sequence ID" value="AZG78453.1"/>
    <property type="molecule type" value="Genomic_DNA"/>
</dbReference>
<protein>
    <submittedName>
        <fullName evidence="1">CsbD family protein</fullName>
    </submittedName>
</protein>
<dbReference type="Proteomes" id="UP000273982">
    <property type="component" value="Chromosome"/>
</dbReference>
<dbReference type="KEGG" id="mros:EHO51_01515"/>